<dbReference type="EMBL" id="QWEH01000002">
    <property type="protein sequence ID" value="RHW34550.1"/>
    <property type="molecule type" value="Genomic_DNA"/>
</dbReference>
<gene>
    <name evidence="2" type="ORF">D1B32_05170</name>
</gene>
<dbReference type="RefSeq" id="WP_095309267.1">
    <property type="nucleotide sequence ID" value="NZ_JAMAWL010000009.1"/>
</dbReference>
<dbReference type="GO" id="GO:0006629">
    <property type="term" value="P:lipid metabolic process"/>
    <property type="evidence" value="ECO:0007669"/>
    <property type="project" value="InterPro"/>
</dbReference>
<keyword evidence="3" id="KW-1185">Reference proteome</keyword>
<dbReference type="CDD" id="cd06971">
    <property type="entry name" value="PgpA"/>
    <property type="match status" value="1"/>
</dbReference>
<accession>A0A417YM56</accession>
<reference evidence="2 3" key="1">
    <citation type="journal article" date="2007" name="Int. J. Syst. Evol. Microbiol.">
        <title>Oceanobacillus profundus sp. nov., isolated from a deep-sea sediment core.</title>
        <authorList>
            <person name="Kim Y.G."/>
            <person name="Choi D.H."/>
            <person name="Hyun S."/>
            <person name="Cho B.C."/>
        </authorList>
    </citation>
    <scope>NUCLEOTIDE SEQUENCE [LARGE SCALE GENOMIC DNA]</scope>
    <source>
        <strain evidence="2 3">DSM 18246</strain>
    </source>
</reference>
<dbReference type="InterPro" id="IPR036681">
    <property type="entry name" value="PgpA-like_sf"/>
</dbReference>
<dbReference type="Proteomes" id="UP000285456">
    <property type="component" value="Unassembled WGS sequence"/>
</dbReference>
<evidence type="ECO:0000313" key="3">
    <source>
        <dbReference type="Proteomes" id="UP000285456"/>
    </source>
</evidence>
<proteinExistence type="predicted"/>
<dbReference type="GO" id="GO:0008962">
    <property type="term" value="F:phosphatidylglycerophosphatase activity"/>
    <property type="evidence" value="ECO:0007669"/>
    <property type="project" value="InterPro"/>
</dbReference>
<feature type="domain" description="YutG/PgpA" evidence="1">
    <location>
        <begin position="28"/>
        <end position="160"/>
    </location>
</feature>
<protein>
    <submittedName>
        <fullName evidence="2">Phosphatidylglycerophosphatase A</fullName>
    </submittedName>
</protein>
<dbReference type="PIRSF" id="PIRSF019587">
    <property type="entry name" value="PGPase"/>
    <property type="match status" value="1"/>
</dbReference>
<dbReference type="InterPro" id="IPR007686">
    <property type="entry name" value="YutG/PgpA"/>
</dbReference>
<name>A0A417YM56_9BACI</name>
<evidence type="ECO:0000313" key="2">
    <source>
        <dbReference type="EMBL" id="RHW34550.1"/>
    </source>
</evidence>
<dbReference type="Pfam" id="PF04608">
    <property type="entry name" value="PgpA"/>
    <property type="match status" value="1"/>
</dbReference>
<dbReference type="InterPro" id="IPR026038">
    <property type="entry name" value="Put_PGPase"/>
</dbReference>
<dbReference type="Gene3D" id="1.10.3760.10">
    <property type="entry name" value="PgpA-like"/>
    <property type="match status" value="1"/>
</dbReference>
<sequence>MAKYTKKSELEVNARKALKDRGVKVEDIAELVYYLQSKYHNDLSMDDCLHNVERVLTKREVQNAILTGIELDMLAEQKKLSQPLQKTIETDEGLYGIDEVIALSIVNVYGSIGMTNFGYIDKQKPGILKKLNDKSSGEIHTFLDDIVGAIAAAASSRLAHSDADALDDVDA</sequence>
<dbReference type="AlphaFoldDB" id="A0A417YM56"/>
<organism evidence="2 3">
    <name type="scientific">Oceanobacillus profundus</name>
    <dbReference type="NCBI Taxonomy" id="372463"/>
    <lineage>
        <taxon>Bacteria</taxon>
        <taxon>Bacillati</taxon>
        <taxon>Bacillota</taxon>
        <taxon>Bacilli</taxon>
        <taxon>Bacillales</taxon>
        <taxon>Bacillaceae</taxon>
        <taxon>Oceanobacillus</taxon>
    </lineage>
</organism>
<comment type="caution">
    <text evidence="2">The sequence shown here is derived from an EMBL/GenBank/DDBJ whole genome shotgun (WGS) entry which is preliminary data.</text>
</comment>
<dbReference type="SUPFAM" id="SSF101307">
    <property type="entry name" value="YutG-like"/>
    <property type="match status" value="1"/>
</dbReference>
<evidence type="ECO:0000259" key="1">
    <source>
        <dbReference type="Pfam" id="PF04608"/>
    </source>
</evidence>
<dbReference type="OrthoDB" id="9793244at2"/>